<organism evidence="5 7">
    <name type="scientific">Sphingomonas koreensis</name>
    <dbReference type="NCBI Taxonomy" id="93064"/>
    <lineage>
        <taxon>Bacteria</taxon>
        <taxon>Pseudomonadati</taxon>
        <taxon>Pseudomonadota</taxon>
        <taxon>Alphaproteobacteria</taxon>
        <taxon>Sphingomonadales</taxon>
        <taxon>Sphingomonadaceae</taxon>
        <taxon>Sphingomonas</taxon>
    </lineage>
</organism>
<evidence type="ECO:0000256" key="2">
    <source>
        <dbReference type="ARBA" id="ARBA00022801"/>
    </source>
</evidence>
<dbReference type="RefSeq" id="WP_075150420.1">
    <property type="nucleotide sequence ID" value="NZ_CP018820.1"/>
</dbReference>
<reference evidence="7" key="2">
    <citation type="submission" date="2016-12" db="EMBL/GenBank/DDBJ databases">
        <title>Whole genome sequencing of Sphingomonas sp. ABOJV.</title>
        <authorList>
            <person name="Conlan S."/>
            <person name="Thomas P.J."/>
            <person name="Mullikin J."/>
            <person name="Palmore T.N."/>
            <person name="Frank K.M."/>
            <person name="Segre J.A."/>
        </authorList>
    </citation>
    <scope>NUCLEOTIDE SEQUENCE [LARGE SCALE GENOMIC DNA]</scope>
    <source>
        <strain evidence="7">ABOJV</strain>
    </source>
</reference>
<evidence type="ECO:0000256" key="4">
    <source>
        <dbReference type="SAM" id="SignalP"/>
    </source>
</evidence>
<dbReference type="Proteomes" id="UP000185161">
    <property type="component" value="Chromosome"/>
</dbReference>
<name>A0A1L6J5Z7_9SPHN</name>
<feature type="signal peptide" evidence="4">
    <location>
        <begin position="1"/>
        <end position="26"/>
    </location>
</feature>
<feature type="region of interest" description="Disordered" evidence="3">
    <location>
        <begin position="24"/>
        <end position="43"/>
    </location>
</feature>
<feature type="chain" id="PRO_5041864508" evidence="4">
    <location>
        <begin position="27"/>
        <end position="1352"/>
    </location>
</feature>
<evidence type="ECO:0000313" key="7">
    <source>
        <dbReference type="Proteomes" id="UP000185161"/>
    </source>
</evidence>
<evidence type="ECO:0000313" key="5">
    <source>
        <dbReference type="EMBL" id="APR51267.1"/>
    </source>
</evidence>
<proteinExistence type="predicted"/>
<keyword evidence="2" id="KW-0378">Hydrolase</keyword>
<dbReference type="EMBL" id="CP018820">
    <property type="protein sequence ID" value="APR51267.1"/>
    <property type="molecule type" value="Genomic_DNA"/>
</dbReference>
<dbReference type="Pfam" id="PF17132">
    <property type="entry name" value="Glyco_hydro_106"/>
    <property type="match status" value="1"/>
</dbReference>
<dbReference type="PANTHER" id="PTHR43817">
    <property type="entry name" value="GLYCOSYL HYDROLASE"/>
    <property type="match status" value="1"/>
</dbReference>
<reference evidence="6 8" key="3">
    <citation type="submission" date="2018-07" db="EMBL/GenBank/DDBJ databases">
        <title>Genomic and Epidemiologic Investigation of an Indolent Hospital Outbreak.</title>
        <authorList>
            <person name="Johnson R.C."/>
            <person name="Deming C."/>
            <person name="Conlan S."/>
            <person name="Zellmer C.J."/>
            <person name="Michelin A.V."/>
            <person name="Lee-Lin S."/>
            <person name="Thomas P.J."/>
            <person name="Park M."/>
            <person name="Weingarten R.A."/>
            <person name="Less J."/>
            <person name="Dekker J.P."/>
            <person name="Frank K.M."/>
            <person name="Musser K.A."/>
            <person name="Mcquiston J.R."/>
            <person name="Henderson D.K."/>
            <person name="Lau A.F."/>
            <person name="Palmore T.N."/>
            <person name="Segre J.A."/>
        </authorList>
    </citation>
    <scope>NUCLEOTIDE SEQUENCE [LARGE SCALE GENOMIC DNA]</scope>
    <source>
        <strain evidence="6 8">SK-NIH.Env10_0317</strain>
    </source>
</reference>
<dbReference type="STRING" id="93064.BRX40_01430"/>
<dbReference type="SUPFAM" id="SSF49899">
    <property type="entry name" value="Concanavalin A-like lectins/glucanases"/>
    <property type="match status" value="1"/>
</dbReference>
<keyword evidence="1 4" id="KW-0732">Signal</keyword>
<dbReference type="SUPFAM" id="SSF49785">
    <property type="entry name" value="Galactose-binding domain-like"/>
    <property type="match status" value="1"/>
</dbReference>
<dbReference type="NCBIfam" id="NF045579">
    <property type="entry name" value="rhamnoside_JR"/>
    <property type="match status" value="1"/>
</dbReference>
<reference evidence="5" key="1">
    <citation type="submission" date="2016-12" db="EMBL/GenBank/DDBJ databases">
        <title>Whole genome sequencing of Sphingomonas koreensis.</title>
        <authorList>
            <person name="Conlan S."/>
            <person name="Thomas P.J."/>
            <person name="Mullikin J."/>
            <person name="Palmore T.N."/>
            <person name="Frank K.M."/>
            <person name="Segre J.A."/>
        </authorList>
    </citation>
    <scope>NUCLEOTIDE SEQUENCE</scope>
    <source>
        <strain evidence="5">ABOJV</strain>
    </source>
</reference>
<dbReference type="EMBL" id="QQWO01000023">
    <property type="protein sequence ID" value="RSU99311.1"/>
    <property type="molecule type" value="Genomic_DNA"/>
</dbReference>
<dbReference type="InterPro" id="IPR013320">
    <property type="entry name" value="ConA-like_dom_sf"/>
</dbReference>
<dbReference type="GO" id="GO:0016787">
    <property type="term" value="F:hydrolase activity"/>
    <property type="evidence" value="ECO:0007669"/>
    <property type="project" value="UniProtKB-KW"/>
</dbReference>
<dbReference type="Gene3D" id="2.60.120.200">
    <property type="match status" value="1"/>
</dbReference>
<dbReference type="OrthoDB" id="9761519at2"/>
<dbReference type="KEGG" id="skr:BRX40_01430"/>
<dbReference type="Proteomes" id="UP000286681">
    <property type="component" value="Unassembled WGS sequence"/>
</dbReference>
<sequence length="1352" mass="146161">MTRIARWAMGTAWVALAATSMTPSLAQDRGPHAPPDPEAFRNPPPEVRPHTLYFWMNGNVTKEGIDADLQAMRDIGLGGVLMFDGSNDVPKGPVDYLSPQWLELMTHMMGKADQLGLKVGLHNAPGWSSSGGPWIRPEQAMQQIVWTEARVTGDGIAPVSVQLPQPYTKQGYYRDAAVIAFPASSGDETAYRDAVETMEAGASVVPATLTDRDLHSAVEVSPTAPLVVTMKAPFAAQSITLYAVKEAPNFSATIEASADGITWSRIGRVNVGAERGIESPGTLNFPSVEASMFRITPSTRVQLAEALLYATPRIDNWDTKAEHDFVMAAPVEKPPLDLKARYAIDPAQVIDISAHVDAAGTLNWTPPAGEWTVLRFGHTPTGKLNVAASDSGRGLEVDKLSTAAVDHQFDSTLAKVVKAAGPLAGKAFDMVEIDSFEAGMQNWTPALPADFEKRNGYAITQYLPALTGRIVGDLDVSNRFLFDFRRTLADLMADNYYGRMQHRVNDAGLKFHIEGYGPGAFDALQVSGRAQVPMTEFWSRTPWTDNRTVKMVASAGHVYGKNVIAAEAFTGEAETSRWQDYPYAMKTLGDQMFAQGFNQIFFHRWAHQPNPKAMPGMAMGPWGINLEASNTWVPQAKPWMTYLSRSQYMLRQGIHVADVLYFAGEDSPNQSEYVRPQVSPDTHPKIGVHFDPQVPAGYQYDLVNAEVLLTRAKVKDGRIVLANGATYRLLVIPQDIASMTPQLAAKVRELVEAGMAVLGPKPTHPMTLAGKADNDAAFRKAVDAVWGDGKAARKVGAGRVFPGGSVGDALTALKVAPDAECRTATPDGQIAWLHRKAGPTHIYFVANRQRRAERVTCTFRVGSAAPSLWDAETGNVTRATLFKTERDATEVTFDLSPAGSTFVTLDFAAGARRIDWVAKNGVRFVDTTAAPAPAAKAPSNSFTISLWAKPDIDLRLMPDESVEGRINETGKHYLIPARSGRDIHGAKTAIAGLALGRNGAFVIERAAPDSVPAVLVSHMPVAGWTHVALVYDKGTPKLYLNGKHVRTGKKSGRTVFAGGGDAPAPVGVTYFFEGNFTPARTEARVLTPDEIAAEAAAGPPAPVLATVPAEVSRDRYGDLQALVWESGFYTTSDGGKFKAEVPEPIAVAGPWDVAFQPGRGAPAQISLPGLYSLSRHADADVRHFSGTATYTRSIEIPEDAIRKGRRIFLDLGRVEVLAGVKVNGKDLGVTWKEPYHVEITDAVKPGANAIELAVTNLWANRMIADAALPEEGAFVEGEWPIGQRVAVDGKKTDVMARKITALPDWYKAGKSKPAGGRVTFTPWTFYQPHEALLDSGLLGPVRVVFADTVKVE</sequence>
<keyword evidence="7" id="KW-1185">Reference proteome</keyword>
<dbReference type="InterPro" id="IPR008979">
    <property type="entry name" value="Galactose-bd-like_sf"/>
</dbReference>
<evidence type="ECO:0000256" key="3">
    <source>
        <dbReference type="SAM" id="MobiDB-lite"/>
    </source>
</evidence>
<dbReference type="GeneID" id="44131215"/>
<evidence type="ECO:0000313" key="6">
    <source>
        <dbReference type="EMBL" id="RSU99311.1"/>
    </source>
</evidence>
<feature type="compositionally biased region" description="Pro residues" evidence="3">
    <location>
        <begin position="32"/>
        <end position="43"/>
    </location>
</feature>
<dbReference type="PANTHER" id="PTHR43817:SF1">
    <property type="entry name" value="HYDROLASE, FAMILY 43, PUTATIVE (AFU_ORTHOLOGUE AFUA_3G01660)-RELATED"/>
    <property type="match status" value="1"/>
</dbReference>
<evidence type="ECO:0000256" key="1">
    <source>
        <dbReference type="ARBA" id="ARBA00022729"/>
    </source>
</evidence>
<evidence type="ECO:0000313" key="8">
    <source>
        <dbReference type="Proteomes" id="UP000286681"/>
    </source>
</evidence>
<dbReference type="Pfam" id="PF13385">
    <property type="entry name" value="Laminin_G_3"/>
    <property type="match status" value="1"/>
</dbReference>
<accession>A0A1L6J5Z7</accession>
<dbReference type="Gene3D" id="2.60.120.260">
    <property type="entry name" value="Galactose-binding domain-like"/>
    <property type="match status" value="1"/>
</dbReference>
<gene>
    <name evidence="5" type="ORF">BRX40_01430</name>
    <name evidence="6" type="ORF">CA257_20035</name>
</gene>
<protein>
    <submittedName>
        <fullName evidence="5">Alpha-L-arabinofuranosidase</fullName>
    </submittedName>
</protein>